<proteinExistence type="predicted"/>
<gene>
    <name evidence="2" type="ORF">Acr_01g0013100</name>
</gene>
<comment type="caution">
    <text evidence="2">The sequence shown here is derived from an EMBL/GenBank/DDBJ whole genome shotgun (WGS) entry which is preliminary data.</text>
</comment>
<dbReference type="EMBL" id="BJWL01000001">
    <property type="protein sequence ID" value="GFY81501.1"/>
    <property type="molecule type" value="Genomic_DNA"/>
</dbReference>
<feature type="region of interest" description="Disordered" evidence="1">
    <location>
        <begin position="280"/>
        <end position="299"/>
    </location>
</feature>
<dbReference type="PANTHER" id="PTHR35307:SF3">
    <property type="entry name" value="DUF4220 DOMAIN-CONTAINING PROTEIN"/>
    <property type="match status" value="1"/>
</dbReference>
<dbReference type="OrthoDB" id="1915303at2759"/>
<feature type="compositionally biased region" description="Polar residues" evidence="1">
    <location>
        <begin position="284"/>
        <end position="299"/>
    </location>
</feature>
<evidence type="ECO:0000313" key="3">
    <source>
        <dbReference type="Proteomes" id="UP000585474"/>
    </source>
</evidence>
<dbReference type="AlphaFoldDB" id="A0A7J0E4T4"/>
<reference evidence="2 3" key="1">
    <citation type="submission" date="2019-07" db="EMBL/GenBank/DDBJ databases">
        <title>De Novo Assembly of kiwifruit Actinidia rufa.</title>
        <authorList>
            <person name="Sugita-Konishi S."/>
            <person name="Sato K."/>
            <person name="Mori E."/>
            <person name="Abe Y."/>
            <person name="Kisaki G."/>
            <person name="Hamano K."/>
            <person name="Suezawa K."/>
            <person name="Otani M."/>
            <person name="Fukuda T."/>
            <person name="Manabe T."/>
            <person name="Gomi K."/>
            <person name="Tabuchi M."/>
            <person name="Akimitsu K."/>
            <person name="Kataoka I."/>
        </authorList>
    </citation>
    <scope>NUCLEOTIDE SEQUENCE [LARGE SCALE GENOMIC DNA]</scope>
    <source>
        <strain evidence="3">cv. Fuchu</strain>
    </source>
</reference>
<organism evidence="2 3">
    <name type="scientific">Actinidia rufa</name>
    <dbReference type="NCBI Taxonomy" id="165716"/>
    <lineage>
        <taxon>Eukaryota</taxon>
        <taxon>Viridiplantae</taxon>
        <taxon>Streptophyta</taxon>
        <taxon>Embryophyta</taxon>
        <taxon>Tracheophyta</taxon>
        <taxon>Spermatophyta</taxon>
        <taxon>Magnoliopsida</taxon>
        <taxon>eudicotyledons</taxon>
        <taxon>Gunneridae</taxon>
        <taxon>Pentapetalae</taxon>
        <taxon>asterids</taxon>
        <taxon>Ericales</taxon>
        <taxon>Actinidiaceae</taxon>
        <taxon>Actinidia</taxon>
    </lineage>
</organism>
<accession>A0A7J0E4T4</accession>
<evidence type="ECO:0000313" key="2">
    <source>
        <dbReference type="EMBL" id="GFY81501.1"/>
    </source>
</evidence>
<sequence>MWCLKNLTQNHVLLLEGEEELPEKFLKNAIDEADCLIRKGQKRQPKNLMKLLDKSTDFNWLAQLDSDQVLSLNSQESLNCWALPLVTLTSIAIAIPKIKKNIFNHLVRSVSESLLFVDYIEKSMEDKGSTTKIRKAVHKLWLRVELHHKWIDKDLRNIAPKGSSTPKTLEMLANISTNTVVKYNADTSGDWPFKVVAANSMYRISKALMLDCQSNNDPVVEDDKLLEKICRMIAGILGACLTNLPIFITTKCFSSSIEKRSENVQLAARILGGIEEENPPAIDFSSNEGEGASGQVNFL</sequence>
<name>A0A7J0E4T4_9ERIC</name>
<keyword evidence="3" id="KW-1185">Reference proteome</keyword>
<protein>
    <submittedName>
        <fullName evidence="2">Uncharacterized protein</fullName>
    </submittedName>
</protein>
<dbReference type="Proteomes" id="UP000585474">
    <property type="component" value="Unassembled WGS sequence"/>
</dbReference>
<dbReference type="PANTHER" id="PTHR35307">
    <property type="entry name" value="PROTEIN, PUTATIVE-RELATED"/>
    <property type="match status" value="1"/>
</dbReference>
<evidence type="ECO:0000256" key="1">
    <source>
        <dbReference type="SAM" id="MobiDB-lite"/>
    </source>
</evidence>